<organism evidence="1 2">
    <name type="scientific">Flavobacterium cupreum</name>
    <dbReference type="NCBI Taxonomy" id="2133766"/>
    <lineage>
        <taxon>Bacteria</taxon>
        <taxon>Pseudomonadati</taxon>
        <taxon>Bacteroidota</taxon>
        <taxon>Flavobacteriia</taxon>
        <taxon>Flavobacteriales</taxon>
        <taxon>Flavobacteriaceae</taxon>
        <taxon>Flavobacterium</taxon>
    </lineage>
</organism>
<dbReference type="Proteomes" id="UP000288102">
    <property type="component" value="Unassembled WGS sequence"/>
</dbReference>
<proteinExistence type="predicted"/>
<dbReference type="RefSeq" id="WP_127339452.1">
    <property type="nucleotide sequence ID" value="NZ_QWDM01000010.1"/>
</dbReference>
<keyword evidence="2" id="KW-1185">Reference proteome</keyword>
<comment type="caution">
    <text evidence="1">The sequence shown here is derived from an EMBL/GenBank/DDBJ whole genome shotgun (WGS) entry which is preliminary data.</text>
</comment>
<dbReference type="EMBL" id="QWDM01000010">
    <property type="protein sequence ID" value="RUT69450.1"/>
    <property type="molecule type" value="Genomic_DNA"/>
</dbReference>
<reference evidence="2" key="1">
    <citation type="journal article" date="2019" name="Syst. Appl. Microbiol.">
        <title>Flavobacterium circumlabens sp. nov. and Flavobacterium cupreum sp. nov., two psychrotrophic species isolated from Antarctic environmental samples.</title>
        <authorList>
            <person name="Kralova S."/>
            <person name="Busse H.-J."/>
            <person name="Svec P."/>
            <person name="Maslanova I."/>
            <person name="Stankova E."/>
            <person name="Bartak M."/>
            <person name="Sedlacek I."/>
        </authorList>
    </citation>
    <scope>NUCLEOTIDE SEQUENCE [LARGE SCALE GENOMIC DNA]</scope>
    <source>
        <strain evidence="2">CCM 8825</strain>
    </source>
</reference>
<sequence>MTTKGEVESFLREMREKIKIFDIAFRPRDKNLEAIAELDIYPLDRITYLNKLTSENYYRGPTDDTLDTSKPSYYEFGIIINNIEVYIKISLGIDNKRVDCMSFHKAEKTITYPLK</sequence>
<gene>
    <name evidence="1" type="ORF">D0817_16580</name>
</gene>
<evidence type="ECO:0000313" key="2">
    <source>
        <dbReference type="Proteomes" id="UP000288102"/>
    </source>
</evidence>
<dbReference type="OrthoDB" id="1366475at2"/>
<accession>A0A434A4Y4</accession>
<name>A0A434A4Y4_9FLAO</name>
<evidence type="ECO:0000313" key="1">
    <source>
        <dbReference type="EMBL" id="RUT69450.1"/>
    </source>
</evidence>
<protein>
    <submittedName>
        <fullName evidence="1">Toxin</fullName>
    </submittedName>
</protein>
<dbReference type="AlphaFoldDB" id="A0A434A4Y4"/>